<evidence type="ECO:0000259" key="5">
    <source>
        <dbReference type="Pfam" id="PF23282"/>
    </source>
</evidence>
<keyword evidence="2" id="KW-0677">Repeat</keyword>
<dbReference type="GO" id="GO:0007165">
    <property type="term" value="P:signal transduction"/>
    <property type="evidence" value="ECO:0007669"/>
    <property type="project" value="InterPro"/>
</dbReference>
<organism evidence="6 7">
    <name type="scientific">Arabidopsis suecica</name>
    <name type="common">Swedish thale-cress</name>
    <name type="synonym">Cardaminopsis suecica</name>
    <dbReference type="NCBI Taxonomy" id="45249"/>
    <lineage>
        <taxon>Eukaryota</taxon>
        <taxon>Viridiplantae</taxon>
        <taxon>Streptophyta</taxon>
        <taxon>Embryophyta</taxon>
        <taxon>Tracheophyta</taxon>
        <taxon>Spermatophyta</taxon>
        <taxon>Magnoliopsida</taxon>
        <taxon>eudicotyledons</taxon>
        <taxon>Gunneridae</taxon>
        <taxon>Pentapetalae</taxon>
        <taxon>rosids</taxon>
        <taxon>malvids</taxon>
        <taxon>Brassicales</taxon>
        <taxon>Brassicaceae</taxon>
        <taxon>Camelineae</taxon>
        <taxon>Arabidopsis</taxon>
    </lineage>
</organism>
<dbReference type="InterPro" id="IPR011713">
    <property type="entry name" value="Leu-rich_rpt_3"/>
</dbReference>
<reference evidence="6 7" key="1">
    <citation type="submission" date="2020-12" db="EMBL/GenBank/DDBJ databases">
        <title>Concerted genomic and epigenomic changes stabilize Arabidopsis allopolyploids.</title>
        <authorList>
            <person name="Chen Z."/>
        </authorList>
    </citation>
    <scope>NUCLEOTIDE SEQUENCE [LARGE SCALE GENOMIC DNA]</scope>
    <source>
        <strain evidence="6">As9502</strain>
        <tissue evidence="6">Leaf</tissue>
    </source>
</reference>
<dbReference type="EMBL" id="JAEFBJ010000012">
    <property type="protein sequence ID" value="KAG7548833.1"/>
    <property type="molecule type" value="Genomic_DNA"/>
</dbReference>
<feature type="domain" description="TIR" evidence="4">
    <location>
        <begin position="18"/>
        <end position="84"/>
    </location>
</feature>
<dbReference type="PANTHER" id="PTHR11017:SF572">
    <property type="entry name" value="TIR DOMAIN-CONTAINING PROTEIN"/>
    <property type="match status" value="1"/>
</dbReference>
<evidence type="ECO:0000259" key="4">
    <source>
        <dbReference type="Pfam" id="PF01582"/>
    </source>
</evidence>
<dbReference type="Pfam" id="PF23282">
    <property type="entry name" value="WHD_ROQ1"/>
    <property type="match status" value="1"/>
</dbReference>
<dbReference type="GO" id="GO:0016787">
    <property type="term" value="F:hydrolase activity"/>
    <property type="evidence" value="ECO:0007669"/>
    <property type="project" value="UniProtKB-KW"/>
</dbReference>
<dbReference type="Proteomes" id="UP000694251">
    <property type="component" value="Chromosome 12"/>
</dbReference>
<comment type="caution">
    <text evidence="6">The sequence shown here is derived from an EMBL/GenBank/DDBJ whole genome shotgun (WGS) entry which is preliminary data.</text>
</comment>
<feature type="region of interest" description="Disordered" evidence="3">
    <location>
        <begin position="1"/>
        <end position="28"/>
    </location>
</feature>
<accession>A0A8T1YRD3</accession>
<dbReference type="Pfam" id="PF07725">
    <property type="entry name" value="LRR_3"/>
    <property type="match status" value="1"/>
</dbReference>
<dbReference type="Pfam" id="PF01582">
    <property type="entry name" value="TIR"/>
    <property type="match status" value="1"/>
</dbReference>
<evidence type="ECO:0000256" key="3">
    <source>
        <dbReference type="SAM" id="MobiDB-lite"/>
    </source>
</evidence>
<feature type="domain" description="Disease resistance protein Roq1-like winged-helix" evidence="5">
    <location>
        <begin position="247"/>
        <end position="317"/>
    </location>
</feature>
<name>A0A8T1YRD3_ARASU</name>
<protein>
    <submittedName>
        <fullName evidence="6">P-loop containing nucleoside triphosphate hydrolase</fullName>
    </submittedName>
</protein>
<dbReference type="AlphaFoldDB" id="A0A8T1YRD3"/>
<evidence type="ECO:0000313" key="7">
    <source>
        <dbReference type="Proteomes" id="UP000694251"/>
    </source>
</evidence>
<dbReference type="GO" id="GO:0006952">
    <property type="term" value="P:defense response"/>
    <property type="evidence" value="ECO:0007669"/>
    <property type="project" value="InterPro"/>
</dbReference>
<keyword evidence="7" id="KW-1185">Reference proteome</keyword>
<dbReference type="OrthoDB" id="1032190at2759"/>
<evidence type="ECO:0000256" key="2">
    <source>
        <dbReference type="ARBA" id="ARBA00022737"/>
    </source>
</evidence>
<dbReference type="InterPro" id="IPR058192">
    <property type="entry name" value="WHD_ROQ1-like"/>
</dbReference>
<keyword evidence="1" id="KW-0433">Leucine-rich repeat</keyword>
<proteinExistence type="predicted"/>
<dbReference type="InterPro" id="IPR044974">
    <property type="entry name" value="Disease_R_plants"/>
</dbReference>
<evidence type="ECO:0000256" key="1">
    <source>
        <dbReference type="ARBA" id="ARBA00022614"/>
    </source>
</evidence>
<keyword evidence="6" id="KW-0378">Hydrolase</keyword>
<gene>
    <name evidence="6" type="ORF">ISN44_As12g039820</name>
</gene>
<evidence type="ECO:0000313" key="6">
    <source>
        <dbReference type="EMBL" id="KAG7548833.1"/>
    </source>
</evidence>
<sequence>MIRRSREATRLDLDKRGHVDPSDVRKQEGDFGSAFEKTCQGKTEEVKLRFPGNMANEAEMIEKIAIDVSNRLNARPSRDFKGMVVIEAHLNKLDSLLCLGCDDVKMIGIWGPAGIYNLKQLEALAKELSLFGSGSQIIITTEDRRILKAHEFMISTLLVFFPKRKLLRSFVYLLSRKVLHAMDLKSLQRKKVAKLCGNHPSGLCVVGSSLRGETKDEWELQLYSLETSLDRKIEDGLRVGYEKLLKKHQAIFLHIACFFNNEDVDHVTSMLADSNLDVKNGLKILADKALVHISTSGKIVMHYLLQKLGKQEVVEQSSEPGKRQFLVEAEDILNVLANRTGSESVIGISFDMSKTEELFISAQAFERMRNLQFLRVSMGGSNENVSLGTLEKFLPRLEDMEFPSRLRYLHWSSYLGTSLLPTFRSEFLIELNMPSSKLEKLWGGIHVVPCKSEEVISELFN</sequence>
<dbReference type="InterPro" id="IPR000157">
    <property type="entry name" value="TIR_dom"/>
</dbReference>
<dbReference type="PANTHER" id="PTHR11017">
    <property type="entry name" value="LEUCINE-RICH REPEAT-CONTAINING PROTEIN"/>
    <property type="match status" value="1"/>
</dbReference>